<dbReference type="SUPFAM" id="SSF48508">
    <property type="entry name" value="Nuclear receptor ligand-binding domain"/>
    <property type="match status" value="1"/>
</dbReference>
<feature type="region of interest" description="Disordered" evidence="2">
    <location>
        <begin position="49"/>
        <end position="69"/>
    </location>
</feature>
<keyword evidence="1" id="KW-0805">Transcription regulation</keyword>
<dbReference type="GO" id="GO:0005634">
    <property type="term" value="C:nucleus"/>
    <property type="evidence" value="ECO:0007669"/>
    <property type="project" value="UniProtKB-SubCell"/>
</dbReference>
<feature type="compositionally biased region" description="Low complexity" evidence="2">
    <location>
        <begin position="187"/>
        <end position="200"/>
    </location>
</feature>
<dbReference type="GO" id="GO:0008270">
    <property type="term" value="F:zinc ion binding"/>
    <property type="evidence" value="ECO:0007669"/>
    <property type="project" value="UniProtKB-KW"/>
</dbReference>
<keyword evidence="1" id="KW-0862">Zinc</keyword>
<dbReference type="InterPro" id="IPR050234">
    <property type="entry name" value="Nuclear_hormone_rcpt_NR1"/>
</dbReference>
<keyword evidence="1" id="KW-0479">Metal-binding</keyword>
<dbReference type="InterPro" id="IPR001628">
    <property type="entry name" value="Znf_hrmn_rcpt"/>
</dbReference>
<dbReference type="PROSITE" id="PS00031">
    <property type="entry name" value="NUCLEAR_REC_DBD_1"/>
    <property type="match status" value="1"/>
</dbReference>
<dbReference type="SMART" id="SM00399">
    <property type="entry name" value="ZnF_C4"/>
    <property type="match status" value="1"/>
</dbReference>
<feature type="compositionally biased region" description="Low complexity" evidence="2">
    <location>
        <begin position="247"/>
        <end position="256"/>
    </location>
</feature>
<feature type="region of interest" description="Disordered" evidence="2">
    <location>
        <begin position="161"/>
        <end position="203"/>
    </location>
</feature>
<dbReference type="Gene3D" id="1.10.565.10">
    <property type="entry name" value="Retinoid X Receptor"/>
    <property type="match status" value="1"/>
</dbReference>
<evidence type="ECO:0000313" key="4">
    <source>
        <dbReference type="Proteomes" id="UP000749559"/>
    </source>
</evidence>
<dbReference type="Pfam" id="PF00105">
    <property type="entry name" value="zf-C4"/>
    <property type="match status" value="1"/>
</dbReference>
<dbReference type="GO" id="GO:0004879">
    <property type="term" value="F:nuclear receptor activity"/>
    <property type="evidence" value="ECO:0007669"/>
    <property type="project" value="TreeGrafter"/>
</dbReference>
<dbReference type="InterPro" id="IPR000536">
    <property type="entry name" value="Nucl_hrmn_rcpt_lig-bd"/>
</dbReference>
<proteinExistence type="inferred from homology"/>
<dbReference type="OrthoDB" id="6352325at2759"/>
<evidence type="ECO:0000256" key="2">
    <source>
        <dbReference type="SAM" id="MobiDB-lite"/>
    </source>
</evidence>
<comment type="caution">
    <text evidence="3">The sequence shown here is derived from an EMBL/GenBank/DDBJ whole genome shotgun (WGS) entry which is preliminary data.</text>
</comment>
<protein>
    <submittedName>
        <fullName evidence="3">Uncharacterized protein</fullName>
    </submittedName>
</protein>
<accession>A0A8J1XHX4</accession>
<gene>
    <name evidence="3" type="ORF">OFUS_LOCUS9178</name>
</gene>
<dbReference type="InterPro" id="IPR035500">
    <property type="entry name" value="NHR-like_dom_sf"/>
</dbReference>
<sequence>MEGMDVESQLHALALHNSMDMAGYGDNTHQVPSQMDQFTVVKPKLEPDSLEESCGGAVRNSTKPRTRRHKPKEVSDLVCGICGDRALGYNFDAVTCESCKAFFRRNAHKSKDLKCSFEGCCKLDPHTRKFCSSCRLKKCLSIGMKKDWILDDSELARRRDRRLQKATGTNRAKQRDSIESPSSTMCSPPFGSGSYSPPSSTGVESMCADSTIFHQAPMENPYMLQAPTQSQSHQQQHNISTSLPMDTATSTSCSSLSPPPPTTNIPAAKAPSPDLTPQDYMGDASQTELKTVLDAFLESQLPQHTRQLLPEENARLDTLVKGYYSVFDLPYKEQETKNFKPMPSSSTEMFNMTDVFIRRLIKFAKAIPEFKMLDQEDQITLLKGSVMAVMIMRGAHKFDAQVNGWQYKDSAGTKTLPGMPVMNPGCPDLFKSIREFATTLASLTNGDMKIIILLYALELFSPDRVNVKNKTGIYQAQETYSQLLQKYLLFILPEHEAKQIYPKILMLLVDLRALADKNEQSASQVDMTKMEPLLLEIFNLR</sequence>
<dbReference type="PRINTS" id="PR00047">
    <property type="entry name" value="STROIDFINGER"/>
</dbReference>
<dbReference type="SUPFAM" id="SSF57716">
    <property type="entry name" value="Glucocorticoid receptor-like (DNA-binding domain)"/>
    <property type="match status" value="1"/>
</dbReference>
<keyword evidence="1" id="KW-0539">Nucleus</keyword>
<organism evidence="3 4">
    <name type="scientific">Owenia fusiformis</name>
    <name type="common">Polychaete worm</name>
    <dbReference type="NCBI Taxonomy" id="6347"/>
    <lineage>
        <taxon>Eukaryota</taxon>
        <taxon>Metazoa</taxon>
        <taxon>Spiralia</taxon>
        <taxon>Lophotrochozoa</taxon>
        <taxon>Annelida</taxon>
        <taxon>Polychaeta</taxon>
        <taxon>Sedentaria</taxon>
        <taxon>Canalipalpata</taxon>
        <taxon>Sabellida</taxon>
        <taxon>Oweniida</taxon>
        <taxon>Oweniidae</taxon>
        <taxon>Owenia</taxon>
    </lineage>
</organism>
<keyword evidence="1" id="KW-0675">Receptor</keyword>
<dbReference type="InterPro" id="IPR013088">
    <property type="entry name" value="Znf_NHR/GATA"/>
</dbReference>
<keyword evidence="1" id="KW-0863">Zinc-finger</keyword>
<reference evidence="3" key="1">
    <citation type="submission" date="2022-03" db="EMBL/GenBank/DDBJ databases">
        <authorList>
            <person name="Martin C."/>
        </authorList>
    </citation>
    <scope>NUCLEOTIDE SEQUENCE</scope>
</reference>
<feature type="region of interest" description="Disordered" evidence="2">
    <location>
        <begin position="226"/>
        <end position="278"/>
    </location>
</feature>
<dbReference type="GO" id="GO:0000122">
    <property type="term" value="P:negative regulation of transcription by RNA polymerase II"/>
    <property type="evidence" value="ECO:0007669"/>
    <property type="project" value="TreeGrafter"/>
</dbReference>
<dbReference type="GO" id="GO:0030154">
    <property type="term" value="P:cell differentiation"/>
    <property type="evidence" value="ECO:0007669"/>
    <property type="project" value="TreeGrafter"/>
</dbReference>
<keyword evidence="1" id="KW-0238">DNA-binding</keyword>
<dbReference type="PROSITE" id="PS51843">
    <property type="entry name" value="NR_LBD"/>
    <property type="match status" value="1"/>
</dbReference>
<dbReference type="SMART" id="SM00430">
    <property type="entry name" value="HOLI"/>
    <property type="match status" value="1"/>
</dbReference>
<dbReference type="PROSITE" id="PS51030">
    <property type="entry name" value="NUCLEAR_REC_DBD_2"/>
    <property type="match status" value="1"/>
</dbReference>
<dbReference type="PANTHER" id="PTHR24082:SF283">
    <property type="entry name" value="NUCLEAR HORMONE RECEPTOR HR96"/>
    <property type="match status" value="1"/>
</dbReference>
<keyword evidence="4" id="KW-1185">Reference proteome</keyword>
<comment type="similarity">
    <text evidence="1">Belongs to the nuclear hormone receptor family.</text>
</comment>
<dbReference type="EMBL" id="CAIIXF020000005">
    <property type="protein sequence ID" value="CAH1782767.1"/>
    <property type="molecule type" value="Genomic_DNA"/>
</dbReference>
<name>A0A8J1XHX4_OWEFU</name>
<dbReference type="AlphaFoldDB" id="A0A8J1XHX4"/>
<dbReference type="Pfam" id="PF00104">
    <property type="entry name" value="Hormone_recep"/>
    <property type="match status" value="1"/>
</dbReference>
<dbReference type="GO" id="GO:0045944">
    <property type="term" value="P:positive regulation of transcription by RNA polymerase II"/>
    <property type="evidence" value="ECO:0007669"/>
    <property type="project" value="TreeGrafter"/>
</dbReference>
<evidence type="ECO:0000256" key="1">
    <source>
        <dbReference type="RuleBase" id="RU004334"/>
    </source>
</evidence>
<keyword evidence="1" id="KW-0804">Transcription</keyword>
<dbReference type="Proteomes" id="UP000749559">
    <property type="component" value="Unassembled WGS sequence"/>
</dbReference>
<dbReference type="GO" id="GO:0000978">
    <property type="term" value="F:RNA polymerase II cis-regulatory region sequence-specific DNA binding"/>
    <property type="evidence" value="ECO:0007669"/>
    <property type="project" value="TreeGrafter"/>
</dbReference>
<evidence type="ECO:0000313" key="3">
    <source>
        <dbReference type="EMBL" id="CAH1782767.1"/>
    </source>
</evidence>
<comment type="subcellular location">
    <subcellularLocation>
        <location evidence="1">Nucleus</location>
    </subcellularLocation>
</comment>
<dbReference type="PANTHER" id="PTHR24082">
    <property type="entry name" value="NUCLEAR HORMONE RECEPTOR"/>
    <property type="match status" value="1"/>
</dbReference>
<dbReference type="Gene3D" id="3.30.50.10">
    <property type="entry name" value="Erythroid Transcription Factor GATA-1, subunit A"/>
    <property type="match status" value="1"/>
</dbReference>
<dbReference type="InterPro" id="IPR001723">
    <property type="entry name" value="Nuclear_hrmn_rcpt"/>
</dbReference>
<dbReference type="PRINTS" id="PR00398">
    <property type="entry name" value="STRDHORMONER"/>
</dbReference>